<protein>
    <submittedName>
        <fullName evidence="5">Ureidoglycolate lyase</fullName>
    </submittedName>
</protein>
<dbReference type="OrthoDB" id="5197601at2"/>
<dbReference type="Proteomes" id="UP000217076">
    <property type="component" value="Unassembled WGS sequence"/>
</dbReference>
<reference evidence="6" key="1">
    <citation type="submission" date="2016-10" db="EMBL/GenBank/DDBJ databases">
        <authorList>
            <person name="Varghese N."/>
            <person name="Submissions S."/>
        </authorList>
    </citation>
    <scope>NUCLEOTIDE SEQUENCE [LARGE SCALE GENOMIC DNA]</scope>
    <source>
        <strain evidence="6">930I</strain>
    </source>
</reference>
<dbReference type="AlphaFoldDB" id="A0A1G7WAP1"/>
<keyword evidence="2" id="KW-0479">Metal-binding</keyword>
<proteinExistence type="inferred from homology"/>
<keyword evidence="6" id="KW-1185">Reference proteome</keyword>
<evidence type="ECO:0000256" key="3">
    <source>
        <dbReference type="SAM" id="MobiDB-lite"/>
    </source>
</evidence>
<dbReference type="GO" id="GO:0016829">
    <property type="term" value="F:lyase activity"/>
    <property type="evidence" value="ECO:0007669"/>
    <property type="project" value="UniProtKB-KW"/>
</dbReference>
<feature type="domain" description="Fumarylacetoacetase-like C-terminal" evidence="4">
    <location>
        <begin position="73"/>
        <end position="277"/>
    </location>
</feature>
<dbReference type="SUPFAM" id="SSF56529">
    <property type="entry name" value="FAH"/>
    <property type="match status" value="1"/>
</dbReference>
<evidence type="ECO:0000256" key="2">
    <source>
        <dbReference type="ARBA" id="ARBA00022723"/>
    </source>
</evidence>
<feature type="region of interest" description="Disordered" evidence="3">
    <location>
        <begin position="1"/>
        <end position="21"/>
    </location>
</feature>
<dbReference type="Pfam" id="PF01557">
    <property type="entry name" value="FAA_hydrolase"/>
    <property type="match status" value="1"/>
</dbReference>
<dbReference type="EMBL" id="FNCV01000002">
    <property type="protein sequence ID" value="SDG68899.1"/>
    <property type="molecule type" value="Genomic_DNA"/>
</dbReference>
<name>A0A1G7WAP1_9PROT</name>
<evidence type="ECO:0000313" key="6">
    <source>
        <dbReference type="Proteomes" id="UP000217076"/>
    </source>
</evidence>
<dbReference type="PANTHER" id="PTHR42796">
    <property type="entry name" value="FUMARYLACETOACETATE HYDROLASE DOMAIN-CONTAINING PROTEIN 2A-RELATED"/>
    <property type="match status" value="1"/>
</dbReference>
<dbReference type="FunFam" id="3.90.850.10:FF:000002">
    <property type="entry name" value="2-hydroxyhepta-2,4-diene-1,7-dioate isomerase"/>
    <property type="match status" value="1"/>
</dbReference>
<dbReference type="RefSeq" id="WP_092615617.1">
    <property type="nucleotide sequence ID" value="NZ_FNCV01000002.1"/>
</dbReference>
<gene>
    <name evidence="5" type="ORF">SAMN05421742_102129</name>
</gene>
<dbReference type="PANTHER" id="PTHR42796:SF4">
    <property type="entry name" value="FUMARYLACETOACETATE HYDROLASE DOMAIN-CONTAINING PROTEIN 2A"/>
    <property type="match status" value="1"/>
</dbReference>
<dbReference type="GO" id="GO:0046872">
    <property type="term" value="F:metal ion binding"/>
    <property type="evidence" value="ECO:0007669"/>
    <property type="project" value="UniProtKB-KW"/>
</dbReference>
<dbReference type="Gene3D" id="3.90.850.10">
    <property type="entry name" value="Fumarylacetoacetase-like, C-terminal domain"/>
    <property type="match status" value="1"/>
</dbReference>
<keyword evidence="5" id="KW-0456">Lyase</keyword>
<sequence length="286" mass="30244">MRLLRHGSPGAEKPGLMTPDGSIRDLSARLPELTPGALDPACLKRLAGLDPDSLPPVMGAPRLGVPLVGIGNILCIGLNYRDHAAETGLPPPAEPILFSKHTSALSGPCDAIRLAPGSTRTDWEVELAVIIGRPARRVSEAQALDHVAAYAVLNDVSERSFQIDRGGQWIKGKSCDTYCPLGPWLTTADEVPDPQSLGLWLSVDGEMRQNGQTGDMIFGVAELIAYVSRFMTLKPGDVLATGTPAGVGMGRGEYLRPGQTVRLGIDGPDGLTLGQMTLPVEATPED</sequence>
<dbReference type="GO" id="GO:0019752">
    <property type="term" value="P:carboxylic acid metabolic process"/>
    <property type="evidence" value="ECO:0007669"/>
    <property type="project" value="UniProtKB-ARBA"/>
</dbReference>
<accession>A0A1G7WAP1</accession>
<evidence type="ECO:0000313" key="5">
    <source>
        <dbReference type="EMBL" id="SDG68899.1"/>
    </source>
</evidence>
<dbReference type="STRING" id="83401.SAMN05421742_102129"/>
<evidence type="ECO:0000259" key="4">
    <source>
        <dbReference type="Pfam" id="PF01557"/>
    </source>
</evidence>
<dbReference type="InterPro" id="IPR036663">
    <property type="entry name" value="Fumarylacetoacetase_C_sf"/>
</dbReference>
<evidence type="ECO:0000256" key="1">
    <source>
        <dbReference type="ARBA" id="ARBA00010211"/>
    </source>
</evidence>
<dbReference type="InterPro" id="IPR051121">
    <property type="entry name" value="FAH"/>
</dbReference>
<comment type="similarity">
    <text evidence="1">Belongs to the FAH family.</text>
</comment>
<dbReference type="InterPro" id="IPR011234">
    <property type="entry name" value="Fumarylacetoacetase-like_C"/>
</dbReference>
<organism evidence="5 6">
    <name type="scientific">Roseospirillum parvum</name>
    <dbReference type="NCBI Taxonomy" id="83401"/>
    <lineage>
        <taxon>Bacteria</taxon>
        <taxon>Pseudomonadati</taxon>
        <taxon>Pseudomonadota</taxon>
        <taxon>Alphaproteobacteria</taxon>
        <taxon>Rhodospirillales</taxon>
        <taxon>Rhodospirillaceae</taxon>
        <taxon>Roseospirillum</taxon>
    </lineage>
</organism>
<dbReference type="GO" id="GO:0016853">
    <property type="term" value="F:isomerase activity"/>
    <property type="evidence" value="ECO:0007669"/>
    <property type="project" value="UniProtKB-ARBA"/>
</dbReference>